<dbReference type="Proteomes" id="UP000076871">
    <property type="component" value="Unassembled WGS sequence"/>
</dbReference>
<sequence length="301" mass="33077">MSSSPRAQMTTSFSSTSRAARACPARTSSSSDGIITVQQKKLVYWNAREGAPQAAKGLADAQSAIKEAEATKKALVEFQRLVTKDWAPEKNRVIGHVVYSPPIVVDAGPNQFTQDVAVVEMDLSKISRRPNNFPGNAIDLGFEFDPNKLSEMMHTANIENVHSFDYPVDRLLHLSGVVADEEIRNPTKTDQDGNRCIVVLKKGRTTRLTVGRANNVVSYARTYLKDTDEEQISMELAIFPYDKNSGPFSAKGDSGSVIVNGAGELYGLLTGGSGITERNRHHVRDRDRLRHGGHQTLQVPR</sequence>
<name>A0A165EB90_9APHY</name>
<dbReference type="InParanoid" id="A0A165EB90"/>
<proteinExistence type="predicted"/>
<dbReference type="RefSeq" id="XP_040764385.1">
    <property type="nucleotide sequence ID" value="XM_040901344.1"/>
</dbReference>
<dbReference type="AlphaFoldDB" id="A0A165EB90"/>
<keyword evidence="3" id="KW-1185">Reference proteome</keyword>
<dbReference type="OrthoDB" id="5424209at2759"/>
<organism evidence="2 3">
    <name type="scientific">Laetiporus sulphureus 93-53</name>
    <dbReference type="NCBI Taxonomy" id="1314785"/>
    <lineage>
        <taxon>Eukaryota</taxon>
        <taxon>Fungi</taxon>
        <taxon>Dikarya</taxon>
        <taxon>Basidiomycota</taxon>
        <taxon>Agaricomycotina</taxon>
        <taxon>Agaricomycetes</taxon>
        <taxon>Polyporales</taxon>
        <taxon>Laetiporus</taxon>
    </lineage>
</organism>
<feature type="compositionally biased region" description="Low complexity" evidence="1">
    <location>
        <begin position="10"/>
        <end position="22"/>
    </location>
</feature>
<protein>
    <submittedName>
        <fullName evidence="2">Uncharacterized protein</fullName>
    </submittedName>
</protein>
<gene>
    <name evidence="2" type="ORF">LAESUDRAFT_146633</name>
</gene>
<dbReference type="GeneID" id="63818376"/>
<dbReference type="STRING" id="1314785.A0A165EB90"/>
<reference evidence="2 3" key="1">
    <citation type="journal article" date="2016" name="Mol. Biol. Evol.">
        <title>Comparative Genomics of Early-Diverging Mushroom-Forming Fungi Provides Insights into the Origins of Lignocellulose Decay Capabilities.</title>
        <authorList>
            <person name="Nagy L.G."/>
            <person name="Riley R."/>
            <person name="Tritt A."/>
            <person name="Adam C."/>
            <person name="Daum C."/>
            <person name="Floudas D."/>
            <person name="Sun H."/>
            <person name="Yadav J.S."/>
            <person name="Pangilinan J."/>
            <person name="Larsson K.H."/>
            <person name="Matsuura K."/>
            <person name="Barry K."/>
            <person name="Labutti K."/>
            <person name="Kuo R."/>
            <person name="Ohm R.A."/>
            <person name="Bhattacharya S.S."/>
            <person name="Shirouzu T."/>
            <person name="Yoshinaga Y."/>
            <person name="Martin F.M."/>
            <person name="Grigoriev I.V."/>
            <person name="Hibbett D.S."/>
        </authorList>
    </citation>
    <scope>NUCLEOTIDE SEQUENCE [LARGE SCALE GENOMIC DNA]</scope>
    <source>
        <strain evidence="2 3">93-53</strain>
    </source>
</reference>
<evidence type="ECO:0000256" key="1">
    <source>
        <dbReference type="SAM" id="MobiDB-lite"/>
    </source>
</evidence>
<evidence type="ECO:0000313" key="2">
    <source>
        <dbReference type="EMBL" id="KZT06645.1"/>
    </source>
</evidence>
<dbReference type="EMBL" id="KV427623">
    <property type="protein sequence ID" value="KZT06645.1"/>
    <property type="molecule type" value="Genomic_DNA"/>
</dbReference>
<accession>A0A165EB90</accession>
<feature type="region of interest" description="Disordered" evidence="1">
    <location>
        <begin position="1"/>
        <end position="30"/>
    </location>
</feature>
<evidence type="ECO:0000313" key="3">
    <source>
        <dbReference type="Proteomes" id="UP000076871"/>
    </source>
</evidence>